<organism evidence="2 3">
    <name type="scientific">Armillaria ostoyae</name>
    <name type="common">Armillaria root rot fungus</name>
    <dbReference type="NCBI Taxonomy" id="47428"/>
    <lineage>
        <taxon>Eukaryota</taxon>
        <taxon>Fungi</taxon>
        <taxon>Dikarya</taxon>
        <taxon>Basidiomycota</taxon>
        <taxon>Agaricomycotina</taxon>
        <taxon>Agaricomycetes</taxon>
        <taxon>Agaricomycetidae</taxon>
        <taxon>Agaricales</taxon>
        <taxon>Marasmiineae</taxon>
        <taxon>Physalacriaceae</taxon>
        <taxon>Armillaria</taxon>
    </lineage>
</organism>
<feature type="compositionally biased region" description="Polar residues" evidence="1">
    <location>
        <begin position="94"/>
        <end position="107"/>
    </location>
</feature>
<accession>A0A284RE56</accession>
<feature type="compositionally biased region" description="Basic and acidic residues" evidence="1">
    <location>
        <begin position="152"/>
        <end position="162"/>
    </location>
</feature>
<dbReference type="Proteomes" id="UP000219338">
    <property type="component" value="Unassembled WGS sequence"/>
</dbReference>
<feature type="region of interest" description="Disordered" evidence="1">
    <location>
        <begin position="28"/>
        <end position="107"/>
    </location>
</feature>
<dbReference type="AlphaFoldDB" id="A0A284RE56"/>
<sequence length="206" mass="22667">MRRLAITLPTSLKATGVTPLFPNSKHFITHHFHSPTPRIGNTNQPSHDQHTSSAPKDTTNPNTVSTQWEALTTPPTNKKEAQTTSLSIPPFHPLSTSNQPQPNASNKPRTWRIARLNASNRCAEKSKTRKECTTSMCDTGICRTKTKAKARSQTEEGVEPRHPCQTPTGKGRYPNGTINGLYLDPLPSGNKIRHNPLAKPMTTPHG</sequence>
<reference evidence="3" key="1">
    <citation type="journal article" date="2017" name="Nat. Ecol. Evol.">
        <title>Genome expansion and lineage-specific genetic innovations in the forest pathogenic fungi Armillaria.</title>
        <authorList>
            <person name="Sipos G."/>
            <person name="Prasanna A.N."/>
            <person name="Walter M.C."/>
            <person name="O'Connor E."/>
            <person name="Balint B."/>
            <person name="Krizsan K."/>
            <person name="Kiss B."/>
            <person name="Hess J."/>
            <person name="Varga T."/>
            <person name="Slot J."/>
            <person name="Riley R."/>
            <person name="Boka B."/>
            <person name="Rigling D."/>
            <person name="Barry K."/>
            <person name="Lee J."/>
            <person name="Mihaltcheva S."/>
            <person name="LaButti K."/>
            <person name="Lipzen A."/>
            <person name="Waldron R."/>
            <person name="Moloney N.M."/>
            <person name="Sperisen C."/>
            <person name="Kredics L."/>
            <person name="Vagvoelgyi C."/>
            <person name="Patrignani A."/>
            <person name="Fitzpatrick D."/>
            <person name="Nagy I."/>
            <person name="Doyle S."/>
            <person name="Anderson J.B."/>
            <person name="Grigoriev I.V."/>
            <person name="Gueldener U."/>
            <person name="Muensterkoetter M."/>
            <person name="Nagy L.G."/>
        </authorList>
    </citation>
    <scope>NUCLEOTIDE SEQUENCE [LARGE SCALE GENOMIC DNA]</scope>
    <source>
        <strain evidence="3">C18/9</strain>
    </source>
</reference>
<gene>
    <name evidence="2" type="ORF">ARMOST_10379</name>
</gene>
<proteinExistence type="predicted"/>
<dbReference type="EMBL" id="FUEG01000007">
    <property type="protein sequence ID" value="SJL07036.1"/>
    <property type="molecule type" value="Genomic_DNA"/>
</dbReference>
<keyword evidence="3" id="KW-1185">Reference proteome</keyword>
<evidence type="ECO:0000256" key="1">
    <source>
        <dbReference type="SAM" id="MobiDB-lite"/>
    </source>
</evidence>
<name>A0A284RE56_ARMOS</name>
<evidence type="ECO:0000313" key="3">
    <source>
        <dbReference type="Proteomes" id="UP000219338"/>
    </source>
</evidence>
<feature type="compositionally biased region" description="Polar residues" evidence="1">
    <location>
        <begin position="39"/>
        <end position="87"/>
    </location>
</feature>
<evidence type="ECO:0000313" key="2">
    <source>
        <dbReference type="EMBL" id="SJL07036.1"/>
    </source>
</evidence>
<feature type="region of interest" description="Disordered" evidence="1">
    <location>
        <begin position="152"/>
        <end position="175"/>
    </location>
</feature>
<protein>
    <submittedName>
        <fullName evidence="2">Uncharacterized protein</fullName>
    </submittedName>
</protein>